<keyword evidence="2" id="KW-1185">Reference proteome</keyword>
<dbReference type="OrthoDB" id="9798237at2"/>
<dbReference type="EMBL" id="MLCO01000314">
    <property type="protein sequence ID" value="ONG46620.1"/>
    <property type="molecule type" value="Genomic_DNA"/>
</dbReference>
<dbReference type="Proteomes" id="UP000188879">
    <property type="component" value="Unassembled WGS sequence"/>
</dbReference>
<sequence>MADLFWVTEAPSARIWPFFPGSHEVPRMDDQKVASRIIEAVPSALPWCDAPAGSGPQVTLSDRCIRWSRMGVSSRIV</sequence>
<comment type="caution">
    <text evidence="1">The sequence shown here is derived from an EMBL/GenBank/DDBJ whole genome shotgun (WGS) entry which is preliminary data.</text>
</comment>
<gene>
    <name evidence="1" type="ORF">BKE38_25040</name>
</gene>
<dbReference type="AlphaFoldDB" id="A0A1V2GXU2"/>
<evidence type="ECO:0000313" key="1">
    <source>
        <dbReference type="EMBL" id="ONG46620.1"/>
    </source>
</evidence>
<accession>A0A1V2GXU2</accession>
<evidence type="ECO:0000313" key="2">
    <source>
        <dbReference type="Proteomes" id="UP000188879"/>
    </source>
</evidence>
<reference evidence="1 2" key="1">
    <citation type="submission" date="2016-10" db="EMBL/GenBank/DDBJ databases">
        <title>Draft Genome sequence of Roseomonas sp. strain M3.</title>
        <authorList>
            <person name="Subhash Y."/>
            <person name="Lee S."/>
        </authorList>
    </citation>
    <scope>NUCLEOTIDE SEQUENCE [LARGE SCALE GENOMIC DNA]</scope>
    <source>
        <strain evidence="1 2">M3</strain>
    </source>
</reference>
<name>A0A1V2GXU2_9PROT</name>
<dbReference type="RefSeq" id="WP_076960004.1">
    <property type="nucleotide sequence ID" value="NZ_MLCO01000314.1"/>
</dbReference>
<protein>
    <submittedName>
        <fullName evidence="1">Uncharacterized protein</fullName>
    </submittedName>
</protein>
<proteinExistence type="predicted"/>
<organism evidence="1 2">
    <name type="scientific">Teichococcus deserti</name>
    <dbReference type="NCBI Taxonomy" id="1817963"/>
    <lineage>
        <taxon>Bacteria</taxon>
        <taxon>Pseudomonadati</taxon>
        <taxon>Pseudomonadota</taxon>
        <taxon>Alphaproteobacteria</taxon>
        <taxon>Acetobacterales</taxon>
        <taxon>Roseomonadaceae</taxon>
        <taxon>Roseomonas</taxon>
    </lineage>
</organism>